<evidence type="ECO:0000313" key="2">
    <source>
        <dbReference type="EMBL" id="KAK3497746.1"/>
    </source>
</evidence>
<reference evidence="2 3" key="1">
    <citation type="journal article" date="2023" name="Mol. Phylogenet. Evol.">
        <title>Genome-scale phylogeny and comparative genomics of the fungal order Sordariales.</title>
        <authorList>
            <person name="Hensen N."/>
            <person name="Bonometti L."/>
            <person name="Westerberg I."/>
            <person name="Brannstrom I.O."/>
            <person name="Guillou S."/>
            <person name="Cros-Aarteil S."/>
            <person name="Calhoun S."/>
            <person name="Haridas S."/>
            <person name="Kuo A."/>
            <person name="Mondo S."/>
            <person name="Pangilinan J."/>
            <person name="Riley R."/>
            <person name="LaButti K."/>
            <person name="Andreopoulos B."/>
            <person name="Lipzen A."/>
            <person name="Chen C."/>
            <person name="Yan M."/>
            <person name="Daum C."/>
            <person name="Ng V."/>
            <person name="Clum A."/>
            <person name="Steindorff A."/>
            <person name="Ohm R.A."/>
            <person name="Martin F."/>
            <person name="Silar P."/>
            <person name="Natvig D.O."/>
            <person name="Lalanne C."/>
            <person name="Gautier V."/>
            <person name="Ament-Velasquez S.L."/>
            <person name="Kruys A."/>
            <person name="Hutchinson M.I."/>
            <person name="Powell A.J."/>
            <person name="Barry K."/>
            <person name="Miller A.N."/>
            <person name="Grigoriev I.V."/>
            <person name="Debuchy R."/>
            <person name="Gladieux P."/>
            <person name="Hiltunen Thoren M."/>
            <person name="Johannesson H."/>
        </authorList>
    </citation>
    <scope>NUCLEOTIDE SEQUENCE [LARGE SCALE GENOMIC DNA]</scope>
    <source>
        <strain evidence="2 3">FGSC 10403</strain>
    </source>
</reference>
<dbReference type="GeneID" id="87873741"/>
<accession>A0AAJ0IDJ0</accession>
<evidence type="ECO:0000256" key="1">
    <source>
        <dbReference type="SAM" id="MobiDB-lite"/>
    </source>
</evidence>
<dbReference type="EMBL" id="JAULSX010000002">
    <property type="protein sequence ID" value="KAK3497746.1"/>
    <property type="molecule type" value="Genomic_DNA"/>
</dbReference>
<evidence type="ECO:0000313" key="3">
    <source>
        <dbReference type="Proteomes" id="UP001285908"/>
    </source>
</evidence>
<organism evidence="2 3">
    <name type="scientific">Neurospora hispaniola</name>
    <dbReference type="NCBI Taxonomy" id="588809"/>
    <lineage>
        <taxon>Eukaryota</taxon>
        <taxon>Fungi</taxon>
        <taxon>Dikarya</taxon>
        <taxon>Ascomycota</taxon>
        <taxon>Pezizomycotina</taxon>
        <taxon>Sordariomycetes</taxon>
        <taxon>Sordariomycetidae</taxon>
        <taxon>Sordariales</taxon>
        <taxon>Sordariaceae</taxon>
        <taxon>Neurospora</taxon>
    </lineage>
</organism>
<protein>
    <submittedName>
        <fullName evidence="2">Uncharacterized protein</fullName>
    </submittedName>
</protein>
<proteinExistence type="predicted"/>
<dbReference type="Proteomes" id="UP001285908">
    <property type="component" value="Unassembled WGS sequence"/>
</dbReference>
<sequence>MAAGARSRRLGKTDTLAPEGGLPRDKVRLQPQTGRTDSRLALWNRHLDDRRHELVVFGDSKSKPAGARSQ</sequence>
<name>A0AAJ0IDJ0_9PEZI</name>
<feature type="compositionally biased region" description="Basic residues" evidence="1">
    <location>
        <begin position="1"/>
        <end position="10"/>
    </location>
</feature>
<dbReference type="AlphaFoldDB" id="A0AAJ0IDJ0"/>
<feature type="region of interest" description="Disordered" evidence="1">
    <location>
        <begin position="1"/>
        <end position="36"/>
    </location>
</feature>
<gene>
    <name evidence="2" type="ORF">B0T23DRAFT_354047</name>
</gene>
<comment type="caution">
    <text evidence="2">The sequence shown here is derived from an EMBL/GenBank/DDBJ whole genome shotgun (WGS) entry which is preliminary data.</text>
</comment>
<dbReference type="RefSeq" id="XP_062696010.1">
    <property type="nucleotide sequence ID" value="XM_062836119.1"/>
</dbReference>
<keyword evidence="3" id="KW-1185">Reference proteome</keyword>